<dbReference type="Pfam" id="PF05569">
    <property type="entry name" value="Peptidase_M56"/>
    <property type="match status" value="1"/>
</dbReference>
<dbReference type="HOGENOM" id="CLU_428155_0_0_7"/>
<dbReference type="STRING" id="483219.LILAB_29350"/>
<reference evidence="5 6" key="1">
    <citation type="journal article" date="2011" name="J. Bacteriol.">
        <title>Genome sequence of the halotolerant marine bacterium Myxococcus fulvus HW-1.</title>
        <authorList>
            <person name="Li Z.F."/>
            <person name="Li X."/>
            <person name="Liu H."/>
            <person name="Liu X."/>
            <person name="Han K."/>
            <person name="Wu Z.H."/>
            <person name="Hu W."/>
            <person name="Li F.F."/>
            <person name="Li Y.Z."/>
        </authorList>
    </citation>
    <scope>NUCLEOTIDE SEQUENCE [LARGE SCALE GENOMIC DNA]</scope>
    <source>
        <strain evidence="6">ATCC BAA-855 / HW-1</strain>
    </source>
</reference>
<keyword evidence="2" id="KW-0472">Membrane</keyword>
<feature type="transmembrane region" description="Helical" evidence="2">
    <location>
        <begin position="109"/>
        <end position="131"/>
    </location>
</feature>
<feature type="transmembrane region" description="Helical" evidence="2">
    <location>
        <begin position="44"/>
        <end position="66"/>
    </location>
</feature>
<dbReference type="Proteomes" id="UP000000488">
    <property type="component" value="Chromosome"/>
</dbReference>
<dbReference type="eggNOG" id="COG4219">
    <property type="taxonomic scope" value="Bacteria"/>
</dbReference>
<name>F8CLP2_MYXFH</name>
<dbReference type="InterPro" id="IPR037682">
    <property type="entry name" value="TonB_C"/>
</dbReference>
<evidence type="ECO:0000256" key="1">
    <source>
        <dbReference type="SAM" id="MobiDB-lite"/>
    </source>
</evidence>
<dbReference type="Pfam" id="PF03544">
    <property type="entry name" value="TonB_C"/>
    <property type="match status" value="1"/>
</dbReference>
<feature type="domain" description="TonB C-terminal" evidence="3">
    <location>
        <begin position="533"/>
        <end position="592"/>
    </location>
</feature>
<feature type="transmembrane region" description="Helical" evidence="2">
    <location>
        <begin position="12"/>
        <end position="32"/>
    </location>
</feature>
<proteinExistence type="predicted"/>
<dbReference type="InterPro" id="IPR052173">
    <property type="entry name" value="Beta-lactam_resp_regulator"/>
</dbReference>
<keyword evidence="2" id="KW-0812">Transmembrane</keyword>
<evidence type="ECO:0000259" key="3">
    <source>
        <dbReference type="Pfam" id="PF03544"/>
    </source>
</evidence>
<keyword evidence="2" id="KW-1133">Transmembrane helix</keyword>
<evidence type="ECO:0000313" key="5">
    <source>
        <dbReference type="EMBL" id="AEI67751.1"/>
    </source>
</evidence>
<dbReference type="SUPFAM" id="SSF74653">
    <property type="entry name" value="TolA/TonB C-terminal domain"/>
    <property type="match status" value="1"/>
</dbReference>
<dbReference type="Gene3D" id="3.30.2010.10">
    <property type="entry name" value="Metalloproteases ('zincins'), catalytic domain"/>
    <property type="match status" value="1"/>
</dbReference>
<evidence type="ECO:0000313" key="6">
    <source>
        <dbReference type="Proteomes" id="UP000000488"/>
    </source>
</evidence>
<evidence type="ECO:0000259" key="4">
    <source>
        <dbReference type="Pfam" id="PF05569"/>
    </source>
</evidence>
<dbReference type="InterPro" id="IPR008756">
    <property type="entry name" value="Peptidase_M56"/>
</dbReference>
<dbReference type="KEGG" id="mfu:LILAB_29350"/>
<dbReference type="Gene3D" id="3.30.1150.10">
    <property type="match status" value="1"/>
</dbReference>
<organism evidence="5 6">
    <name type="scientific">Myxococcus fulvus (strain ATCC BAA-855 / HW-1)</name>
    <dbReference type="NCBI Taxonomy" id="483219"/>
    <lineage>
        <taxon>Bacteria</taxon>
        <taxon>Pseudomonadati</taxon>
        <taxon>Myxococcota</taxon>
        <taxon>Myxococcia</taxon>
        <taxon>Myxococcales</taxon>
        <taxon>Cystobacterineae</taxon>
        <taxon>Myxococcaceae</taxon>
        <taxon>Myxococcus</taxon>
    </lineage>
</organism>
<dbReference type="EMBL" id="CP002830">
    <property type="protein sequence ID" value="AEI67751.1"/>
    <property type="molecule type" value="Genomic_DNA"/>
</dbReference>
<dbReference type="CDD" id="cd07341">
    <property type="entry name" value="M56_BlaR1_MecR1_like"/>
    <property type="match status" value="1"/>
</dbReference>
<protein>
    <recommendedName>
        <fullName evidence="7">Peptidase M56 domain-containing protein</fullName>
    </recommendedName>
</protein>
<dbReference type="GO" id="GO:0055085">
    <property type="term" value="P:transmembrane transport"/>
    <property type="evidence" value="ECO:0007669"/>
    <property type="project" value="InterPro"/>
</dbReference>
<evidence type="ECO:0000256" key="2">
    <source>
        <dbReference type="SAM" id="Phobius"/>
    </source>
</evidence>
<dbReference type="PANTHER" id="PTHR34978">
    <property type="entry name" value="POSSIBLE SENSOR-TRANSDUCER PROTEIN BLAR"/>
    <property type="match status" value="1"/>
</dbReference>
<feature type="domain" description="Peptidase M56" evidence="4">
    <location>
        <begin position="89"/>
        <end position="268"/>
    </location>
</feature>
<evidence type="ECO:0008006" key="7">
    <source>
        <dbReference type="Google" id="ProtNLM"/>
    </source>
</evidence>
<dbReference type="PANTHER" id="PTHR34978:SF3">
    <property type="entry name" value="SLR0241 PROTEIN"/>
    <property type="match status" value="1"/>
</dbReference>
<feature type="region of interest" description="Disordered" evidence="1">
    <location>
        <begin position="377"/>
        <end position="412"/>
    </location>
</feature>
<gene>
    <name evidence="5" type="ordered locus">LILAB_29350</name>
</gene>
<dbReference type="AlphaFoldDB" id="F8CLP2"/>
<accession>F8CLP2</accession>
<sequence length="638" mass="68111">MMDARYLHALEQALLGFLWQGAVVALAVAGLLSLTPQRAARTRYATACLGLVAMAALPVVTFLAALEEATRALSSGALESLTHVSVLTAVPAETAALADRPWTEALRPWLLPAWCCGVLLLSARTVLAWFVTHRMARNDTRAPAAPWREALTQALSRVRMSRPVRLLASARVDVPMVIGLWRPLILVPAGAITGLTAAQLEAILAHELAHIRRHDYLVNLLQSFVETLLFYHPAVWWLSQRIREEREHCADDLAVQCCGDAVLYARALATIEEMRLAPSPLPALGVGDGSLLTRVRRLLAVPEGVTPRRSWRLASGLGSAVLAVALGTSQLPETAHANAPVSPALHADEAPLASQSLLASAAPMHHLLVAPETFSAQVRKAPQPVERPRAPAAPRAERAPKPRPAAPATLLIPDTGTIGRTELSRVPYSLDGEPAATGVAGAATPRGLEDALAETASAHADEHASELPRVVVSAPAPERASAFVAAFKAMRAPALVKALRPGITPPRFVSGERIHLPNIAYGLQSQFGGFPKGAVVARCIITAKGSVTDCQPLQGLRGLEEGVIRTLSTWRYEPALLNGRPVAVRYVFDVWFTKDPGAGTSESRQLAGLDLSDVVSAAEPEACEDCDTFEFHSPTAQR</sequence>